<protein>
    <submittedName>
        <fullName evidence="2">Uncharacterized protein</fullName>
    </submittedName>
</protein>
<evidence type="ECO:0000313" key="2">
    <source>
        <dbReference type="EMBL" id="GAA3720989.1"/>
    </source>
</evidence>
<evidence type="ECO:0000313" key="3">
    <source>
        <dbReference type="Proteomes" id="UP001500902"/>
    </source>
</evidence>
<dbReference type="RefSeq" id="WP_344897559.1">
    <property type="nucleotide sequence ID" value="NZ_BAAAZP010000253.1"/>
</dbReference>
<reference evidence="3" key="1">
    <citation type="journal article" date="2019" name="Int. J. Syst. Evol. Microbiol.">
        <title>The Global Catalogue of Microorganisms (GCM) 10K type strain sequencing project: providing services to taxonomists for standard genome sequencing and annotation.</title>
        <authorList>
            <consortium name="The Broad Institute Genomics Platform"/>
            <consortium name="The Broad Institute Genome Sequencing Center for Infectious Disease"/>
            <person name="Wu L."/>
            <person name="Ma J."/>
        </authorList>
    </citation>
    <scope>NUCLEOTIDE SEQUENCE [LARGE SCALE GENOMIC DNA]</scope>
    <source>
        <strain evidence="3">JCM 16904</strain>
    </source>
</reference>
<dbReference type="EMBL" id="BAAAZP010000253">
    <property type="protein sequence ID" value="GAA3720989.1"/>
    <property type="molecule type" value="Genomic_DNA"/>
</dbReference>
<sequence length="68" mass="8040">MSREDESLPDLDDARQAAEESRRRAERDLRQARERARWMLDLAARLKRLREANGFEEMFEEAFGGGRD</sequence>
<gene>
    <name evidence="2" type="ORF">GCM10022224_103520</name>
</gene>
<accession>A0ABP7ELF1</accession>
<dbReference type="InterPro" id="IPR056037">
    <property type="entry name" value="DUF7620"/>
</dbReference>
<name>A0ABP7ELF1_9ACTN</name>
<proteinExistence type="predicted"/>
<keyword evidence="3" id="KW-1185">Reference proteome</keyword>
<organism evidence="2 3">
    <name type="scientific">Nonomuraea antimicrobica</name>
    <dbReference type="NCBI Taxonomy" id="561173"/>
    <lineage>
        <taxon>Bacteria</taxon>
        <taxon>Bacillati</taxon>
        <taxon>Actinomycetota</taxon>
        <taxon>Actinomycetes</taxon>
        <taxon>Streptosporangiales</taxon>
        <taxon>Streptosporangiaceae</taxon>
        <taxon>Nonomuraea</taxon>
    </lineage>
</organism>
<feature type="region of interest" description="Disordered" evidence="1">
    <location>
        <begin position="1"/>
        <end position="26"/>
    </location>
</feature>
<dbReference type="Pfam" id="PF24596">
    <property type="entry name" value="DUF7620"/>
    <property type="match status" value="1"/>
</dbReference>
<evidence type="ECO:0000256" key="1">
    <source>
        <dbReference type="SAM" id="MobiDB-lite"/>
    </source>
</evidence>
<comment type="caution">
    <text evidence="2">The sequence shown here is derived from an EMBL/GenBank/DDBJ whole genome shotgun (WGS) entry which is preliminary data.</text>
</comment>
<dbReference type="Proteomes" id="UP001500902">
    <property type="component" value="Unassembled WGS sequence"/>
</dbReference>